<proteinExistence type="predicted"/>
<sequence>MIIDDNADAATLLAMFIGFHGHDTAVAHSGAEGLALASTFAPEVVLLDLGMPEMSGYDVAIALRKLPGLACTYIAALTGWNDAQTRARVVASGFDKHLVKPPDVGVVLDLMDTCGRSHARSRCA</sequence>
<gene>
    <name evidence="1" type="ORF">QPK29_020660</name>
</gene>
<evidence type="ECO:0000313" key="2">
    <source>
        <dbReference type="Proteomes" id="UP001168096"/>
    </source>
</evidence>
<name>A0ACC7MF33_9BURK</name>
<protein>
    <submittedName>
        <fullName evidence="1">Response regulator</fullName>
    </submittedName>
</protein>
<organism evidence="1 2">
    <name type="scientific">Massilia orientalis</name>
    <dbReference type="NCBI Taxonomy" id="3050128"/>
    <lineage>
        <taxon>Bacteria</taxon>
        <taxon>Pseudomonadati</taxon>
        <taxon>Pseudomonadota</taxon>
        <taxon>Betaproteobacteria</taxon>
        <taxon>Burkholderiales</taxon>
        <taxon>Oxalobacteraceae</taxon>
        <taxon>Telluria group</taxon>
        <taxon>Massilia</taxon>
    </lineage>
</organism>
<dbReference type="EMBL" id="JASNRB020000013">
    <property type="protein sequence ID" value="MFJ1470130.1"/>
    <property type="molecule type" value="Genomic_DNA"/>
</dbReference>
<dbReference type="Proteomes" id="UP001168096">
    <property type="component" value="Unassembled WGS sequence"/>
</dbReference>
<accession>A0ACC7MF33</accession>
<evidence type="ECO:0000313" key="1">
    <source>
        <dbReference type="EMBL" id="MFJ1470130.1"/>
    </source>
</evidence>
<reference evidence="1" key="1">
    <citation type="submission" date="2024-11" db="EMBL/GenBank/DDBJ databases">
        <title>Description of Massilia orientalis sp. nov., isolated from rhizosphere soil of Ageratina adenophora.</title>
        <authorList>
            <person name="Wang Y."/>
        </authorList>
    </citation>
    <scope>NUCLEOTIDE SEQUENCE</scope>
    <source>
        <strain evidence="1">YIM B02787</strain>
    </source>
</reference>
<comment type="caution">
    <text evidence="1">The sequence shown here is derived from an EMBL/GenBank/DDBJ whole genome shotgun (WGS) entry which is preliminary data.</text>
</comment>
<keyword evidence="2" id="KW-1185">Reference proteome</keyword>